<name>A0A540WW33_9BACT</name>
<keyword evidence="4" id="KW-1185">Reference proteome</keyword>
<dbReference type="OrthoDB" id="5382833at2"/>
<evidence type="ECO:0000313" key="3">
    <source>
        <dbReference type="EMBL" id="TQF13209.1"/>
    </source>
</evidence>
<comment type="caution">
    <text evidence="3">The sequence shown here is derived from an EMBL/GenBank/DDBJ whole genome shotgun (WGS) entry which is preliminary data.</text>
</comment>
<protein>
    <recommendedName>
        <fullName evidence="5">Lipoprotein</fullName>
    </recommendedName>
</protein>
<evidence type="ECO:0000256" key="2">
    <source>
        <dbReference type="SAM" id="SignalP"/>
    </source>
</evidence>
<gene>
    <name evidence="3" type="ORF">FJV41_25040</name>
</gene>
<sequence length="184" mass="19310">MKKSLLLVPLLLSVAACRHVETVPSTQQIQRSAPEGALVRVILRDRTNPDRATLFTVDVSRNEIVSQTNHVPASSRSALDAPASEEGAPTSSMQQAPPPAPKNVGTVEVLTDCKPKDEKEGCLNLADLTDGDPGGVSGGGGDPTGHQSLKAKVLRLAGLAFWSTRHVGIPTVTSVPRVDGPAQR</sequence>
<feature type="region of interest" description="Disordered" evidence="1">
    <location>
        <begin position="127"/>
        <end position="146"/>
    </location>
</feature>
<keyword evidence="2" id="KW-0732">Signal</keyword>
<accession>A0A540WW33</accession>
<dbReference type="AlphaFoldDB" id="A0A540WW33"/>
<evidence type="ECO:0000256" key="1">
    <source>
        <dbReference type="SAM" id="MobiDB-lite"/>
    </source>
</evidence>
<dbReference type="EMBL" id="VIFM01000108">
    <property type="protein sequence ID" value="TQF13209.1"/>
    <property type="molecule type" value="Genomic_DNA"/>
</dbReference>
<dbReference type="PROSITE" id="PS51257">
    <property type="entry name" value="PROKAR_LIPOPROTEIN"/>
    <property type="match status" value="1"/>
</dbReference>
<dbReference type="Proteomes" id="UP000315369">
    <property type="component" value="Unassembled WGS sequence"/>
</dbReference>
<evidence type="ECO:0000313" key="4">
    <source>
        <dbReference type="Proteomes" id="UP000315369"/>
    </source>
</evidence>
<reference evidence="3 4" key="1">
    <citation type="submission" date="2019-06" db="EMBL/GenBank/DDBJ databases">
        <authorList>
            <person name="Livingstone P."/>
            <person name="Whitworth D."/>
        </authorList>
    </citation>
    <scope>NUCLEOTIDE SEQUENCE [LARGE SCALE GENOMIC DNA]</scope>
    <source>
        <strain evidence="3 4">AM401</strain>
    </source>
</reference>
<proteinExistence type="predicted"/>
<feature type="compositionally biased region" description="Gly residues" evidence="1">
    <location>
        <begin position="132"/>
        <end position="143"/>
    </location>
</feature>
<organism evidence="3 4">
    <name type="scientific">Myxococcus llanfairpwllgwyngyllgogerychwyrndrobwllllantysiliogogogochensis</name>
    <dbReference type="NCBI Taxonomy" id="2590453"/>
    <lineage>
        <taxon>Bacteria</taxon>
        <taxon>Pseudomonadati</taxon>
        <taxon>Myxococcota</taxon>
        <taxon>Myxococcia</taxon>
        <taxon>Myxococcales</taxon>
        <taxon>Cystobacterineae</taxon>
        <taxon>Myxococcaceae</taxon>
        <taxon>Myxococcus</taxon>
    </lineage>
</organism>
<feature type="region of interest" description="Disordered" evidence="1">
    <location>
        <begin position="67"/>
        <end position="104"/>
    </location>
</feature>
<feature type="chain" id="PRO_5022103384" description="Lipoprotein" evidence="2">
    <location>
        <begin position="19"/>
        <end position="184"/>
    </location>
</feature>
<dbReference type="RefSeq" id="WP_141645068.1">
    <property type="nucleotide sequence ID" value="NZ_VIFM01000108.1"/>
</dbReference>
<evidence type="ECO:0008006" key="5">
    <source>
        <dbReference type="Google" id="ProtNLM"/>
    </source>
</evidence>
<feature type="signal peptide" evidence="2">
    <location>
        <begin position="1"/>
        <end position="18"/>
    </location>
</feature>
<feature type="compositionally biased region" description="Polar residues" evidence="1">
    <location>
        <begin position="67"/>
        <end position="77"/>
    </location>
</feature>